<evidence type="ECO:0000313" key="11">
    <source>
        <dbReference type="EMBL" id="KFD52502.1"/>
    </source>
</evidence>
<dbReference type="Pfam" id="PF00110">
    <property type="entry name" value="wnt"/>
    <property type="match status" value="1"/>
</dbReference>
<keyword evidence="5" id="KW-0272">Extracellular matrix</keyword>
<comment type="function">
    <text evidence="10">Ligand for members of the frizzled family of seven transmembrane receptors.</text>
</comment>
<organism evidence="11 13">
    <name type="scientific">Trichuris suis</name>
    <name type="common">pig whipworm</name>
    <dbReference type="NCBI Taxonomy" id="68888"/>
    <lineage>
        <taxon>Eukaryota</taxon>
        <taxon>Metazoa</taxon>
        <taxon>Ecdysozoa</taxon>
        <taxon>Nematoda</taxon>
        <taxon>Enoplea</taxon>
        <taxon>Dorylaimia</taxon>
        <taxon>Trichinellida</taxon>
        <taxon>Trichuridae</taxon>
        <taxon>Trichuris</taxon>
    </lineage>
</organism>
<evidence type="ECO:0000313" key="12">
    <source>
        <dbReference type="EMBL" id="KFD68961.1"/>
    </source>
</evidence>
<keyword evidence="13" id="KW-1185">Reference proteome</keyword>
<dbReference type="PANTHER" id="PTHR12027:SF77">
    <property type="entry name" value="PROTEIN WNT-5"/>
    <property type="match status" value="1"/>
</dbReference>
<dbReference type="GO" id="GO:0005109">
    <property type="term" value="F:frizzled binding"/>
    <property type="evidence" value="ECO:0007669"/>
    <property type="project" value="TreeGrafter"/>
</dbReference>
<accession>A0A085M5K6</accession>
<dbReference type="GO" id="GO:0005615">
    <property type="term" value="C:extracellular space"/>
    <property type="evidence" value="ECO:0007669"/>
    <property type="project" value="TreeGrafter"/>
</dbReference>
<dbReference type="PROSITE" id="PS00246">
    <property type="entry name" value="WNT1"/>
    <property type="match status" value="1"/>
</dbReference>
<dbReference type="EMBL" id="KL363227">
    <property type="protein sequence ID" value="KFD52502.1"/>
    <property type="molecule type" value="Genomic_DNA"/>
</dbReference>
<evidence type="ECO:0000256" key="10">
    <source>
        <dbReference type="RuleBase" id="RU003500"/>
    </source>
</evidence>
<dbReference type="Gene3D" id="3.30.2460.20">
    <property type="match status" value="1"/>
</dbReference>
<dbReference type="InterPro" id="IPR005817">
    <property type="entry name" value="Wnt"/>
</dbReference>
<dbReference type="AlphaFoldDB" id="A0A085M5K6"/>
<evidence type="ECO:0000313" key="13">
    <source>
        <dbReference type="Proteomes" id="UP000030764"/>
    </source>
</evidence>
<evidence type="ECO:0000256" key="1">
    <source>
        <dbReference type="ARBA" id="ARBA00004498"/>
    </source>
</evidence>
<keyword evidence="3 10" id="KW-0217">Developmental protein</keyword>
<keyword evidence="9" id="KW-0449">Lipoprotein</keyword>
<proteinExistence type="inferred from homology"/>
<keyword evidence="6 10" id="KW-0879">Wnt signaling pathway</keyword>
<evidence type="ECO:0000256" key="8">
    <source>
        <dbReference type="ARBA" id="ARBA00023180"/>
    </source>
</evidence>
<dbReference type="GO" id="GO:0000902">
    <property type="term" value="P:cell morphogenesis"/>
    <property type="evidence" value="ECO:0007669"/>
    <property type="project" value="UniProtKB-ARBA"/>
</dbReference>
<evidence type="ECO:0000256" key="4">
    <source>
        <dbReference type="ARBA" id="ARBA00022525"/>
    </source>
</evidence>
<evidence type="ECO:0000256" key="2">
    <source>
        <dbReference type="ARBA" id="ARBA00005683"/>
    </source>
</evidence>
<dbReference type="GO" id="GO:0030182">
    <property type="term" value="P:neuron differentiation"/>
    <property type="evidence" value="ECO:0007669"/>
    <property type="project" value="TreeGrafter"/>
</dbReference>
<dbReference type="PRINTS" id="PR01349">
    <property type="entry name" value="WNTPROTEIN"/>
</dbReference>
<keyword evidence="8" id="KW-0325">Glycoprotein</keyword>
<dbReference type="FunFam" id="3.30.2460.20:FF:000001">
    <property type="entry name" value="Wnt homolog"/>
    <property type="match status" value="1"/>
</dbReference>
<keyword evidence="4" id="KW-0964">Secreted</keyword>
<dbReference type="SMART" id="SM00097">
    <property type="entry name" value="WNT1"/>
    <property type="match status" value="1"/>
</dbReference>
<evidence type="ECO:0000256" key="5">
    <source>
        <dbReference type="ARBA" id="ARBA00022530"/>
    </source>
</evidence>
<dbReference type="PANTHER" id="PTHR12027">
    <property type="entry name" value="WNT RELATED"/>
    <property type="match status" value="1"/>
</dbReference>
<evidence type="ECO:0000256" key="9">
    <source>
        <dbReference type="ARBA" id="ARBA00023288"/>
    </source>
</evidence>
<dbReference type="Proteomes" id="UP000030764">
    <property type="component" value="Unassembled WGS sequence"/>
</dbReference>
<dbReference type="EMBL" id="KL367499">
    <property type="protein sequence ID" value="KFD68961.1"/>
    <property type="molecule type" value="Genomic_DNA"/>
</dbReference>
<evidence type="ECO:0000256" key="7">
    <source>
        <dbReference type="ARBA" id="ARBA00023157"/>
    </source>
</evidence>
<dbReference type="InterPro" id="IPR043158">
    <property type="entry name" value="Wnt_C"/>
</dbReference>
<dbReference type="InterPro" id="IPR018161">
    <property type="entry name" value="Wnt_CS"/>
</dbReference>
<evidence type="ECO:0000256" key="3">
    <source>
        <dbReference type="ARBA" id="ARBA00022473"/>
    </source>
</evidence>
<dbReference type="GO" id="GO:0005125">
    <property type="term" value="F:cytokine activity"/>
    <property type="evidence" value="ECO:0007669"/>
    <property type="project" value="TreeGrafter"/>
</dbReference>
<dbReference type="Proteomes" id="UP000030758">
    <property type="component" value="Unassembled WGS sequence"/>
</dbReference>
<dbReference type="GO" id="GO:0060070">
    <property type="term" value="P:canonical Wnt signaling pathway"/>
    <property type="evidence" value="ECO:0007669"/>
    <property type="project" value="TreeGrafter"/>
</dbReference>
<name>A0A085M5K6_9BILA</name>
<gene>
    <name evidence="11" type="ORF">M513_06699</name>
    <name evidence="12" type="ORF">M514_06699</name>
</gene>
<keyword evidence="7" id="KW-1015">Disulfide bond</keyword>
<comment type="similarity">
    <text evidence="2 10">Belongs to the Wnt family.</text>
</comment>
<sequence length="382" mass="43641">MPDDQWSTTIHSTVILPATFLLCAILLQKQQLVGATAWWSMIAQLSIHSPKEEHTDKPQLSPPFNHRPLCDQLEELSPGQARICELFLDHMPVVGFGVKNAIDECQWQFRYRRWNCSNVSTKMTVRPTVSLGTPEAAFTYAMLSAGVAHEISRTCRLGLLSSCGCNQEKRPPDLQRSWVWGGCGDNIHYGCQFTQNFIDICERERDYPRHTKEYAKSLMNRWNNEVGRKVIKRKSRVTCKCHGVSGSCSLKTCWKQAPSIRELGEILLDRYDSAVRVKINRRGNLQLVKNDKKRRAAQMDLVYLDDPPDYCSYDEKTGTAGTEGRECDRNGQGMESCELLCCGRGYNTFKRVKLEKCECKFVWCCRVSCKTCQSKIEVHTCK</sequence>
<protein>
    <recommendedName>
        <fullName evidence="10">Protein Wnt</fullName>
    </recommendedName>
</protein>
<dbReference type="GO" id="GO:0045165">
    <property type="term" value="P:cell fate commitment"/>
    <property type="evidence" value="ECO:0007669"/>
    <property type="project" value="TreeGrafter"/>
</dbReference>
<dbReference type="CDD" id="cd19337">
    <property type="entry name" value="Wnt_Wnt5"/>
    <property type="match status" value="1"/>
</dbReference>
<comment type="subcellular location">
    <subcellularLocation>
        <location evidence="1 10">Secreted</location>
        <location evidence="1 10">Extracellular space</location>
        <location evidence="1 10">Extracellular matrix</location>
    </subcellularLocation>
</comment>
<reference evidence="11 13" key="1">
    <citation type="journal article" date="2014" name="Nat. Genet.">
        <title>Genome and transcriptome of the porcine whipworm Trichuris suis.</title>
        <authorList>
            <person name="Jex A.R."/>
            <person name="Nejsum P."/>
            <person name="Schwarz E.M."/>
            <person name="Hu L."/>
            <person name="Young N.D."/>
            <person name="Hall R.S."/>
            <person name="Korhonen P.K."/>
            <person name="Liao S."/>
            <person name="Thamsborg S."/>
            <person name="Xia J."/>
            <person name="Xu P."/>
            <person name="Wang S."/>
            <person name="Scheerlinck J.P."/>
            <person name="Hofmann A."/>
            <person name="Sternberg P.W."/>
            <person name="Wang J."/>
            <person name="Gasser R.B."/>
        </authorList>
    </citation>
    <scope>NUCLEOTIDE SEQUENCE [LARGE SCALE GENOMIC DNA]</scope>
    <source>
        <strain evidence="12">DCEP-RM93F</strain>
        <strain evidence="11">DCEP-RM93M</strain>
    </source>
</reference>
<evidence type="ECO:0000256" key="6">
    <source>
        <dbReference type="ARBA" id="ARBA00022687"/>
    </source>
</evidence>